<protein>
    <submittedName>
        <fullName evidence="2">Uncharacterized protein</fullName>
    </submittedName>
</protein>
<accession>A0AAV4SQ08</accession>
<evidence type="ECO:0000256" key="1">
    <source>
        <dbReference type="SAM" id="MobiDB-lite"/>
    </source>
</evidence>
<feature type="region of interest" description="Disordered" evidence="1">
    <location>
        <begin position="1"/>
        <end position="31"/>
    </location>
</feature>
<proteinExistence type="predicted"/>
<dbReference type="Proteomes" id="UP001054945">
    <property type="component" value="Unassembled WGS sequence"/>
</dbReference>
<dbReference type="EMBL" id="BPLR01009969">
    <property type="protein sequence ID" value="GIY35860.1"/>
    <property type="molecule type" value="Genomic_DNA"/>
</dbReference>
<feature type="compositionally biased region" description="Polar residues" evidence="1">
    <location>
        <begin position="8"/>
        <end position="21"/>
    </location>
</feature>
<reference evidence="2 3" key="1">
    <citation type="submission" date="2021-06" db="EMBL/GenBank/DDBJ databases">
        <title>Caerostris extrusa draft genome.</title>
        <authorList>
            <person name="Kono N."/>
            <person name="Arakawa K."/>
        </authorList>
    </citation>
    <scope>NUCLEOTIDE SEQUENCE [LARGE SCALE GENOMIC DNA]</scope>
</reference>
<dbReference type="AlphaFoldDB" id="A0AAV4SQ08"/>
<keyword evidence="3" id="KW-1185">Reference proteome</keyword>
<comment type="caution">
    <text evidence="2">The sequence shown here is derived from an EMBL/GenBank/DDBJ whole genome shotgun (WGS) entry which is preliminary data.</text>
</comment>
<sequence>MKPEVFGTNGQSASQLAIRQQRNCEEGEERKDKIIKSQRTLKRIQMFDTMFPAQVKVMAPAPSPSRERHYSVLLHRDLMDVSPLAFTGGQFLSRRETCMRLQ</sequence>
<organism evidence="2 3">
    <name type="scientific">Caerostris extrusa</name>
    <name type="common">Bark spider</name>
    <name type="synonym">Caerostris bankana</name>
    <dbReference type="NCBI Taxonomy" id="172846"/>
    <lineage>
        <taxon>Eukaryota</taxon>
        <taxon>Metazoa</taxon>
        <taxon>Ecdysozoa</taxon>
        <taxon>Arthropoda</taxon>
        <taxon>Chelicerata</taxon>
        <taxon>Arachnida</taxon>
        <taxon>Araneae</taxon>
        <taxon>Araneomorphae</taxon>
        <taxon>Entelegynae</taxon>
        <taxon>Araneoidea</taxon>
        <taxon>Araneidae</taxon>
        <taxon>Caerostris</taxon>
    </lineage>
</organism>
<gene>
    <name evidence="2" type="ORF">CEXT_794241</name>
</gene>
<name>A0AAV4SQ08_CAEEX</name>
<feature type="compositionally biased region" description="Basic and acidic residues" evidence="1">
    <location>
        <begin position="22"/>
        <end position="31"/>
    </location>
</feature>
<evidence type="ECO:0000313" key="2">
    <source>
        <dbReference type="EMBL" id="GIY35860.1"/>
    </source>
</evidence>
<evidence type="ECO:0000313" key="3">
    <source>
        <dbReference type="Proteomes" id="UP001054945"/>
    </source>
</evidence>